<dbReference type="InterPro" id="IPR036318">
    <property type="entry name" value="FAD-bd_PCMH-like_sf"/>
</dbReference>
<dbReference type="InterPro" id="IPR016169">
    <property type="entry name" value="FAD-bd_PCMH_sub2"/>
</dbReference>
<dbReference type="HOGENOM" id="CLU_003896_4_1_1"/>
<dbReference type="AlphaFoldDB" id="W6MVN2"/>
<dbReference type="PROSITE" id="PS00862">
    <property type="entry name" value="OX2_COVAL_FAD"/>
    <property type="match status" value="1"/>
</dbReference>
<evidence type="ECO:0000256" key="9">
    <source>
        <dbReference type="ARBA" id="ARBA00033418"/>
    </source>
</evidence>
<keyword evidence="13" id="KW-1185">Reference proteome</keyword>
<evidence type="ECO:0000313" key="12">
    <source>
        <dbReference type="EMBL" id="CDK30012.1"/>
    </source>
</evidence>
<comment type="cofactor">
    <cofactor evidence="1 10">
        <name>FAD</name>
        <dbReference type="ChEBI" id="CHEBI:57692"/>
    </cofactor>
</comment>
<comment type="subcellular location">
    <subcellularLocation>
        <location evidence="10">Mitochondrion membrane</location>
    </subcellularLocation>
</comment>
<comment type="catalytic activity">
    <reaction evidence="10">
        <text>D-arabinono-1,4-lactone + O2 = dehydro-D-arabinono-1,4-lactone + H2O2 + H(+)</text>
        <dbReference type="Rhea" id="RHEA:23756"/>
        <dbReference type="ChEBI" id="CHEBI:15378"/>
        <dbReference type="ChEBI" id="CHEBI:15379"/>
        <dbReference type="ChEBI" id="CHEBI:16240"/>
        <dbReference type="ChEBI" id="CHEBI:16292"/>
        <dbReference type="ChEBI" id="CHEBI:58277"/>
        <dbReference type="EC" id="1.1.3.37"/>
    </reaction>
</comment>
<keyword evidence="6 10" id="KW-0285">Flavoprotein</keyword>
<dbReference type="UniPathway" id="UPA00771">
    <property type="reaction ID" value="UER00766"/>
</dbReference>
<organism evidence="12 13">
    <name type="scientific">Kuraishia capsulata CBS 1993</name>
    <dbReference type="NCBI Taxonomy" id="1382522"/>
    <lineage>
        <taxon>Eukaryota</taxon>
        <taxon>Fungi</taxon>
        <taxon>Dikarya</taxon>
        <taxon>Ascomycota</taxon>
        <taxon>Saccharomycotina</taxon>
        <taxon>Pichiomycetes</taxon>
        <taxon>Pichiales</taxon>
        <taxon>Pichiaceae</taxon>
        <taxon>Kuraishia</taxon>
    </lineage>
</organism>
<evidence type="ECO:0000256" key="5">
    <source>
        <dbReference type="ARBA" id="ARBA00016426"/>
    </source>
</evidence>
<dbReference type="PROSITE" id="PS51387">
    <property type="entry name" value="FAD_PCMH"/>
    <property type="match status" value="1"/>
</dbReference>
<dbReference type="EMBL" id="HG793131">
    <property type="protein sequence ID" value="CDK30012.1"/>
    <property type="molecule type" value="Genomic_DNA"/>
</dbReference>
<dbReference type="InterPro" id="IPR030654">
    <property type="entry name" value="Sugar_lactone_oxidase"/>
</dbReference>
<evidence type="ECO:0000256" key="1">
    <source>
        <dbReference type="ARBA" id="ARBA00001974"/>
    </source>
</evidence>
<dbReference type="InterPro" id="IPR010031">
    <property type="entry name" value="FAD_lactone_oxidase-like"/>
</dbReference>
<dbReference type="GO" id="GO:0031489">
    <property type="term" value="F:myosin V binding"/>
    <property type="evidence" value="ECO:0007669"/>
    <property type="project" value="EnsemblFungi"/>
</dbReference>
<protein>
    <recommendedName>
        <fullName evidence="5 10">D-arabinono-1,4-lactone oxidase</fullName>
        <shortName evidence="10">ALO</shortName>
        <ecNumber evidence="4 10">1.1.3.37</ecNumber>
    </recommendedName>
    <alternativeName>
        <fullName evidence="9 10">L-galactono-gamma-lactone oxidase</fullName>
    </alternativeName>
</protein>
<gene>
    <name evidence="12" type="ORF">KUCA_T00006007001</name>
</gene>
<evidence type="ECO:0000313" key="13">
    <source>
        <dbReference type="Proteomes" id="UP000019384"/>
    </source>
</evidence>
<dbReference type="OrthoDB" id="610608at2759"/>
<dbReference type="GO" id="GO:0003885">
    <property type="term" value="F:D-arabinono-1,4-lactone oxidase activity"/>
    <property type="evidence" value="ECO:0007669"/>
    <property type="project" value="UniProtKB-UniRule"/>
</dbReference>
<dbReference type="Proteomes" id="UP000019384">
    <property type="component" value="Unassembled WGS sequence"/>
</dbReference>
<evidence type="ECO:0000256" key="4">
    <source>
        <dbReference type="ARBA" id="ARBA00013136"/>
    </source>
</evidence>
<dbReference type="PANTHER" id="PTHR43762">
    <property type="entry name" value="L-GULONOLACTONE OXIDASE"/>
    <property type="match status" value="1"/>
</dbReference>
<dbReference type="NCBIfam" id="TIGR01678">
    <property type="entry name" value="FAD_lactone_ox"/>
    <property type="match status" value="1"/>
</dbReference>
<comment type="pathway">
    <text evidence="2 10">Cofactor biosynthesis; D-erythroascorbate biosynthesis; dehydro-D-arabinono-1,4-lactone from D-arabinose: step 2/2.</text>
</comment>
<accession>W6MVN2</accession>
<dbReference type="PIRSF" id="PIRSF000136">
    <property type="entry name" value="LGO_GLO"/>
    <property type="match status" value="1"/>
</dbReference>
<dbReference type="SUPFAM" id="SSF56176">
    <property type="entry name" value="FAD-binding/transporter-associated domain-like"/>
    <property type="match status" value="1"/>
</dbReference>
<keyword evidence="7 10" id="KW-0274">FAD</keyword>
<dbReference type="PANTHER" id="PTHR43762:SF1">
    <property type="entry name" value="D-ARABINONO-1,4-LACTONE OXIDASE"/>
    <property type="match status" value="1"/>
</dbReference>
<evidence type="ECO:0000256" key="10">
    <source>
        <dbReference type="RuleBase" id="RU367158"/>
    </source>
</evidence>
<dbReference type="GO" id="GO:0070485">
    <property type="term" value="P:dehydro-D-arabinono-1,4-lactone biosynthetic process"/>
    <property type="evidence" value="ECO:0007669"/>
    <property type="project" value="EnsemblFungi"/>
</dbReference>
<evidence type="ECO:0000256" key="8">
    <source>
        <dbReference type="ARBA" id="ARBA00023002"/>
    </source>
</evidence>
<dbReference type="Pfam" id="PF01565">
    <property type="entry name" value="FAD_binding_4"/>
    <property type="match status" value="1"/>
</dbReference>
<reference evidence="12" key="1">
    <citation type="submission" date="2013-12" db="EMBL/GenBank/DDBJ databases">
        <authorList>
            <person name="Genoscope - CEA"/>
        </authorList>
    </citation>
    <scope>NUCLEOTIDE SEQUENCE</scope>
    <source>
        <strain evidence="12">CBS 1993</strain>
    </source>
</reference>
<dbReference type="GO" id="GO:0032473">
    <property type="term" value="C:cytoplasmic side of mitochondrial outer membrane"/>
    <property type="evidence" value="ECO:0007669"/>
    <property type="project" value="EnsemblFungi"/>
</dbReference>
<evidence type="ECO:0000256" key="6">
    <source>
        <dbReference type="ARBA" id="ARBA00022630"/>
    </source>
</evidence>
<dbReference type="Gene3D" id="3.30.465.10">
    <property type="match status" value="1"/>
</dbReference>
<dbReference type="RefSeq" id="XP_022461991.1">
    <property type="nucleotide sequence ID" value="XM_022604863.1"/>
</dbReference>
<sequence>MSVSNIPASVAAFAVPRLFHNTWAKTFICYPQAYFQPRDEAEIVELVKTARQVNKTIMVVGSGHSPSDITMTKDWVVNLDRYSRVLKVAPHESGKYTDVTVEAGMRIYQLNEFLAKKGLAIQNLGSISEQSVAGIISTGTHGASPFHGLVSQQVVDLTVVNGKGEVVKCSPTLNQSLFRAALLSLGKIGLISQVTLRTVPRYQIKSRQEIISFQTLLENWDSIWTSDEFIRVWWFAYADKCVVWRASKSSDPLSEPRKSWYGTRWGRLFYESLLWVSVHVAPRLTPYVERFIFSRQYGTKETLGQGEFAVQESVAGLNMDCLFSQFVNEWAAPLTNGPEILRSLDNSIKEAARRNQFYVHAPIEVRCSNTTSSGSIEDPDVSQRGLIHPGPVVGNNLRPLLDNTPQLAYVPQDSVTNSQLTLYINATMYRPFYTSVPIGKWYSIFEETLEAAGGKPHWAKNFIGSESLASQQDKRYKDGEMKGFAYKMEEWFGEDLHTFKKVRAENDPDGVFLSGLEWAVRNGIVDEPVE</sequence>
<evidence type="ECO:0000256" key="7">
    <source>
        <dbReference type="ARBA" id="ARBA00022827"/>
    </source>
</evidence>
<comment type="similarity">
    <text evidence="3 10">Belongs to the oxygen-dependent FAD-linked oxidoreductase family.</text>
</comment>
<keyword evidence="10" id="KW-0496">Mitochondrion</keyword>
<dbReference type="InterPro" id="IPR016166">
    <property type="entry name" value="FAD-bd_PCMH"/>
</dbReference>
<dbReference type="GO" id="GO:0034599">
    <property type="term" value="P:cellular response to oxidative stress"/>
    <property type="evidence" value="ECO:0007669"/>
    <property type="project" value="EnsemblFungi"/>
</dbReference>
<dbReference type="InterPro" id="IPR007173">
    <property type="entry name" value="ALO_C"/>
</dbReference>
<proteinExistence type="inferred from homology"/>
<evidence type="ECO:0000259" key="11">
    <source>
        <dbReference type="PROSITE" id="PS51387"/>
    </source>
</evidence>
<dbReference type="GO" id="GO:0000001">
    <property type="term" value="P:mitochondrion inheritance"/>
    <property type="evidence" value="ECO:0007669"/>
    <property type="project" value="EnsemblFungi"/>
</dbReference>
<dbReference type="Pfam" id="PF04030">
    <property type="entry name" value="ALO"/>
    <property type="match status" value="1"/>
</dbReference>
<reference evidence="12" key="2">
    <citation type="submission" date="2014-02" db="EMBL/GenBank/DDBJ databases">
        <title>Complete DNA sequence of /Kuraishia capsulata/ illustrates novel genomic features among budding yeasts (/Saccharomycotina/).</title>
        <authorList>
            <person name="Morales L."/>
            <person name="Noel B."/>
            <person name="Porcel B."/>
            <person name="Marcet-Houben M."/>
            <person name="Hullo M-F."/>
            <person name="Sacerdot C."/>
            <person name="Tekaia F."/>
            <person name="Leh-Louis V."/>
            <person name="Despons L."/>
            <person name="Khanna V."/>
            <person name="Aury J-M."/>
            <person name="Barbe V."/>
            <person name="Couloux A."/>
            <person name="Labadie K."/>
            <person name="Pelletier E."/>
            <person name="Souciet J-L."/>
            <person name="Boekhout T."/>
            <person name="Gabaldon T."/>
            <person name="Wincker P."/>
            <person name="Dujon B."/>
        </authorList>
    </citation>
    <scope>NUCLEOTIDE SEQUENCE</scope>
    <source>
        <strain evidence="12">CBS 1993</strain>
    </source>
</reference>
<dbReference type="InterPro" id="IPR016167">
    <property type="entry name" value="FAD-bd_PCMH_sub1"/>
</dbReference>
<dbReference type="STRING" id="1382522.W6MVN2"/>
<dbReference type="GO" id="GO:0071949">
    <property type="term" value="F:FAD binding"/>
    <property type="evidence" value="ECO:0007669"/>
    <property type="project" value="UniProtKB-UniRule"/>
</dbReference>
<dbReference type="EC" id="1.1.3.37" evidence="4 10"/>
<dbReference type="InterPro" id="IPR006093">
    <property type="entry name" value="Oxy_OxRdtase_FAD_BS"/>
</dbReference>
<evidence type="ECO:0000256" key="3">
    <source>
        <dbReference type="ARBA" id="ARBA00005466"/>
    </source>
</evidence>
<name>W6MVN2_9ASCO</name>
<dbReference type="Gene3D" id="3.30.43.10">
    <property type="entry name" value="Uridine Diphospho-n-acetylenolpyruvylglucosamine Reductase, domain 2"/>
    <property type="match status" value="1"/>
</dbReference>
<evidence type="ECO:0000256" key="2">
    <source>
        <dbReference type="ARBA" id="ARBA00005083"/>
    </source>
</evidence>
<dbReference type="InterPro" id="IPR006094">
    <property type="entry name" value="Oxid_FAD_bind_N"/>
</dbReference>
<dbReference type="GeneID" id="34523379"/>
<feature type="domain" description="FAD-binding PCMH-type" evidence="11">
    <location>
        <begin position="27"/>
        <end position="201"/>
    </location>
</feature>
<keyword evidence="8 10" id="KW-0560">Oxidoreductase</keyword>